<gene>
    <name evidence="1" type="ORF">B0T24DRAFT_673866</name>
</gene>
<dbReference type="AlphaFoldDB" id="A0AAE0NM37"/>
<comment type="caution">
    <text evidence="1">The sequence shown here is derived from an EMBL/GenBank/DDBJ whole genome shotgun (WGS) entry which is preliminary data.</text>
</comment>
<evidence type="ECO:0000313" key="2">
    <source>
        <dbReference type="Proteomes" id="UP001287356"/>
    </source>
</evidence>
<keyword evidence="2" id="KW-1185">Reference proteome</keyword>
<dbReference type="EMBL" id="JAULSN010000001">
    <property type="protein sequence ID" value="KAK3384062.1"/>
    <property type="molecule type" value="Genomic_DNA"/>
</dbReference>
<reference evidence="1" key="1">
    <citation type="journal article" date="2023" name="Mol. Phylogenet. Evol.">
        <title>Genome-scale phylogeny and comparative genomics of the fungal order Sordariales.</title>
        <authorList>
            <person name="Hensen N."/>
            <person name="Bonometti L."/>
            <person name="Westerberg I."/>
            <person name="Brannstrom I.O."/>
            <person name="Guillou S."/>
            <person name="Cros-Aarteil S."/>
            <person name="Calhoun S."/>
            <person name="Haridas S."/>
            <person name="Kuo A."/>
            <person name="Mondo S."/>
            <person name="Pangilinan J."/>
            <person name="Riley R."/>
            <person name="LaButti K."/>
            <person name="Andreopoulos B."/>
            <person name="Lipzen A."/>
            <person name="Chen C."/>
            <person name="Yan M."/>
            <person name="Daum C."/>
            <person name="Ng V."/>
            <person name="Clum A."/>
            <person name="Steindorff A."/>
            <person name="Ohm R.A."/>
            <person name="Martin F."/>
            <person name="Silar P."/>
            <person name="Natvig D.O."/>
            <person name="Lalanne C."/>
            <person name="Gautier V."/>
            <person name="Ament-Velasquez S.L."/>
            <person name="Kruys A."/>
            <person name="Hutchinson M.I."/>
            <person name="Powell A.J."/>
            <person name="Barry K."/>
            <person name="Miller A.N."/>
            <person name="Grigoriev I.V."/>
            <person name="Debuchy R."/>
            <person name="Gladieux P."/>
            <person name="Hiltunen Thoren M."/>
            <person name="Johannesson H."/>
        </authorList>
    </citation>
    <scope>NUCLEOTIDE SEQUENCE</scope>
    <source>
        <strain evidence="1">CBS 958.72</strain>
    </source>
</reference>
<dbReference type="PANTHER" id="PTHR10622:SF12">
    <property type="entry name" value="HET DOMAIN-CONTAINING PROTEIN"/>
    <property type="match status" value="1"/>
</dbReference>
<dbReference type="PANTHER" id="PTHR10622">
    <property type="entry name" value="HET DOMAIN-CONTAINING PROTEIN"/>
    <property type="match status" value="1"/>
</dbReference>
<sequence>MLPVGRRMAWAARRQTSRVEDRAYSFLGLFNVHMPMQYGEGEAAFTQLQEAIIAKYADLSLFAWQPTTTPVSKYLGLLAESPDNFETCFDLERIDASIRPFAEMEFSVTNCGVSISELRLTGILGRGGTDGCWSLGHGHASRLDEAERNGMELHLRKVGPKTFVRLAESPHRPTQARGRYGEKPFVNLYSLGSWGRGSDVPLFLDEGPSSESPGRLHQSVTLRNQDVLHGHGVTATAAIDPAWENGAQIYVVRVNVET</sequence>
<name>A0AAE0NM37_9PEZI</name>
<protein>
    <submittedName>
        <fullName evidence="1">Uncharacterized protein</fullName>
    </submittedName>
</protein>
<organism evidence="1 2">
    <name type="scientific">Lasiosphaeria ovina</name>
    <dbReference type="NCBI Taxonomy" id="92902"/>
    <lineage>
        <taxon>Eukaryota</taxon>
        <taxon>Fungi</taxon>
        <taxon>Dikarya</taxon>
        <taxon>Ascomycota</taxon>
        <taxon>Pezizomycotina</taxon>
        <taxon>Sordariomycetes</taxon>
        <taxon>Sordariomycetidae</taxon>
        <taxon>Sordariales</taxon>
        <taxon>Lasiosphaeriaceae</taxon>
        <taxon>Lasiosphaeria</taxon>
    </lineage>
</organism>
<dbReference type="Proteomes" id="UP001287356">
    <property type="component" value="Unassembled WGS sequence"/>
</dbReference>
<proteinExistence type="predicted"/>
<evidence type="ECO:0000313" key="1">
    <source>
        <dbReference type="EMBL" id="KAK3384062.1"/>
    </source>
</evidence>
<accession>A0AAE0NM37</accession>
<reference evidence="1" key="2">
    <citation type="submission" date="2023-06" db="EMBL/GenBank/DDBJ databases">
        <authorList>
            <consortium name="Lawrence Berkeley National Laboratory"/>
            <person name="Haridas S."/>
            <person name="Hensen N."/>
            <person name="Bonometti L."/>
            <person name="Westerberg I."/>
            <person name="Brannstrom I.O."/>
            <person name="Guillou S."/>
            <person name="Cros-Aarteil S."/>
            <person name="Calhoun S."/>
            <person name="Kuo A."/>
            <person name="Mondo S."/>
            <person name="Pangilinan J."/>
            <person name="Riley R."/>
            <person name="Labutti K."/>
            <person name="Andreopoulos B."/>
            <person name="Lipzen A."/>
            <person name="Chen C."/>
            <person name="Yanf M."/>
            <person name="Daum C."/>
            <person name="Ng V."/>
            <person name="Clum A."/>
            <person name="Steindorff A."/>
            <person name="Ohm R."/>
            <person name="Martin F."/>
            <person name="Silar P."/>
            <person name="Natvig D."/>
            <person name="Lalanne C."/>
            <person name="Gautier V."/>
            <person name="Ament-Velasquez S.L."/>
            <person name="Kruys A."/>
            <person name="Hutchinson M.I."/>
            <person name="Powell A.J."/>
            <person name="Barry K."/>
            <person name="Miller A.N."/>
            <person name="Grigoriev I.V."/>
            <person name="Debuchy R."/>
            <person name="Gladieux P."/>
            <person name="Thoren M.H."/>
            <person name="Johannesson H."/>
        </authorList>
    </citation>
    <scope>NUCLEOTIDE SEQUENCE</scope>
    <source>
        <strain evidence="1">CBS 958.72</strain>
    </source>
</reference>